<feature type="region of interest" description="Disordered" evidence="16">
    <location>
        <begin position="531"/>
        <end position="596"/>
    </location>
</feature>
<name>A0A6H0Y559_9PEZI</name>
<dbReference type="SMART" id="SM00317">
    <property type="entry name" value="SET"/>
    <property type="match status" value="1"/>
</dbReference>
<dbReference type="Gene3D" id="2.170.270.10">
    <property type="entry name" value="SET domain"/>
    <property type="match status" value="1"/>
</dbReference>
<keyword evidence="7" id="KW-0678">Repressor</keyword>
<dbReference type="EC" id="2.1.1.359" evidence="4"/>
<dbReference type="EMBL" id="CP051143">
    <property type="protein sequence ID" value="QIX02045.1"/>
    <property type="molecule type" value="Genomic_DNA"/>
</dbReference>
<feature type="compositionally biased region" description="Basic and acidic residues" evidence="16">
    <location>
        <begin position="808"/>
        <end position="828"/>
    </location>
</feature>
<dbReference type="InterPro" id="IPR003616">
    <property type="entry name" value="Post-SET_dom"/>
</dbReference>
<proteinExistence type="predicted"/>
<dbReference type="InterPro" id="IPR017923">
    <property type="entry name" value="TFIIS_N"/>
</dbReference>
<dbReference type="Pfam" id="PF08236">
    <property type="entry name" value="SRI"/>
    <property type="match status" value="1"/>
</dbReference>
<evidence type="ECO:0000256" key="16">
    <source>
        <dbReference type="SAM" id="MobiDB-lite"/>
    </source>
</evidence>
<evidence type="ECO:0000256" key="15">
    <source>
        <dbReference type="ARBA" id="ARBA00047545"/>
    </source>
</evidence>
<dbReference type="GO" id="GO:0140955">
    <property type="term" value="F:histone H3K36 trimethyltransferase activity"/>
    <property type="evidence" value="ECO:0007669"/>
    <property type="project" value="UniProtKB-EC"/>
</dbReference>
<dbReference type="InterPro" id="IPR046341">
    <property type="entry name" value="SET_dom_sf"/>
</dbReference>
<evidence type="ECO:0000259" key="20">
    <source>
        <dbReference type="PROSITE" id="PS51215"/>
    </source>
</evidence>
<evidence type="ECO:0000259" key="18">
    <source>
        <dbReference type="PROSITE" id="PS50280"/>
    </source>
</evidence>
<sequence length="890" mass="99530">MADSTPRKSTPNLENGVGHLRLKSEEQSVHEDTGAARLGGGIKREPSFEGISGKNPPSLVSAKKSSRSPVKMQSATGSPTIQAEQTELVGGDVTIKQEPGKPPKLSRTNTRKVERRPAALFSDWENKTSEATSTFDVLNDCTYANKQLGITEPALECDCQEEWDADTHSNEACGESSDCINRATKMECILDCNCGNQCQNQRFTRKQYADVSVIKTEKKGYGLRADSDLARDAFIFEYIGEVIGENAFRKRMQLYDEEGIKHFYFMSLEKGVFVDATRRGNLGRFCNHSCNPNCYVDKWVVGDKLRMGIFAERAIKAGEELVFNYNVDRYGADPQPCYCGEPNCTGYIGGKTQTERSTKLSKATIEALGIDDVDSWDIAVAKKPRKKKGVDEDEEYVNSLQPKELENEGVRSVMAQLPQCKEKWIVVKLLNRIQRAEDPMVLNQVVRMHGYRHLKTALGNFADDVNICLQILDILNKLPRITRNKIQDSKIEETIQQLTTNEDDRVATQSKDLLDAWSKLEVAYRIPRMKRDPNAPLIKNERIDRRGPERQRSRSRSKSPPKMHAPSGPRNTAPRPRPPPRFRPPPSGPLPNGWFEAVAGNGSTYYYHQNGQTTWTRPTGPLGPVPPPPPPKALADQQRLTELISNIVASTKEPTKAASETVTPEPAAEERREDRWKTYPEEKQKKLYEGLIQPHVMHVVNKFKHKMEKEELKRLAKEVSKKIVNSDFKNDQIKSLSKLDDKHAKKIKKHVHETLLKYTRKKAEHEAKKKQAKSKESTSTPEANGVKTEDEPALSDDEDVSATPSTKRPRDTVADAEEAALKKLRTEPGETLQPPPPPPPPPPPSEPEIGSPMELDSPIVAAIISTEPIQTATPPTTGSPDLHDGEKPAQ</sequence>
<feature type="compositionally biased region" description="Pro residues" evidence="16">
    <location>
        <begin position="621"/>
        <end position="632"/>
    </location>
</feature>
<evidence type="ECO:0000256" key="5">
    <source>
        <dbReference type="ARBA" id="ARBA00018028"/>
    </source>
</evidence>
<keyword evidence="13" id="KW-0539">Nucleus</keyword>
<dbReference type="GO" id="GO:0006355">
    <property type="term" value="P:regulation of DNA-templated transcription"/>
    <property type="evidence" value="ECO:0007669"/>
    <property type="project" value="InterPro"/>
</dbReference>
<evidence type="ECO:0000256" key="12">
    <source>
        <dbReference type="ARBA" id="ARBA00023163"/>
    </source>
</evidence>
<dbReference type="Proteomes" id="UP000503462">
    <property type="component" value="Chromosome 5"/>
</dbReference>
<feature type="compositionally biased region" description="Basic and acidic residues" evidence="16">
    <location>
        <begin position="22"/>
        <end position="34"/>
    </location>
</feature>
<evidence type="ECO:0000256" key="6">
    <source>
        <dbReference type="ARBA" id="ARBA00022454"/>
    </source>
</evidence>
<dbReference type="Pfam" id="PF00856">
    <property type="entry name" value="SET"/>
    <property type="match status" value="1"/>
</dbReference>
<evidence type="ECO:0000313" key="21">
    <source>
        <dbReference type="EMBL" id="QIX02045.1"/>
    </source>
</evidence>
<dbReference type="InterPro" id="IPR001202">
    <property type="entry name" value="WW_dom"/>
</dbReference>
<evidence type="ECO:0000256" key="1">
    <source>
        <dbReference type="ARBA" id="ARBA00003901"/>
    </source>
</evidence>
<dbReference type="GO" id="GO:0032259">
    <property type="term" value="P:methylation"/>
    <property type="evidence" value="ECO:0007669"/>
    <property type="project" value="UniProtKB-KW"/>
</dbReference>
<feature type="region of interest" description="Disordered" evidence="16">
    <location>
        <begin position="739"/>
        <end position="890"/>
    </location>
</feature>
<dbReference type="AlphaFoldDB" id="A0A6H0Y559"/>
<feature type="compositionally biased region" description="Basic and acidic residues" evidence="16">
    <location>
        <begin position="531"/>
        <end position="552"/>
    </location>
</feature>
<comment type="catalytic activity">
    <reaction evidence="15">
        <text>L-lysyl(36)-[histone H3] + 3 S-adenosyl-L-methionine = N(6),N(6),N(6)-trimethyl-L-lysyl(36)-[histone H3] + 3 S-adenosyl-L-homocysteine + 3 H(+)</text>
        <dbReference type="Rhea" id="RHEA:60324"/>
        <dbReference type="Rhea" id="RHEA-COMP:9785"/>
        <dbReference type="Rhea" id="RHEA-COMP:15536"/>
        <dbReference type="ChEBI" id="CHEBI:15378"/>
        <dbReference type="ChEBI" id="CHEBI:29969"/>
        <dbReference type="ChEBI" id="CHEBI:57856"/>
        <dbReference type="ChEBI" id="CHEBI:59789"/>
        <dbReference type="ChEBI" id="CHEBI:61961"/>
        <dbReference type="EC" id="2.1.1.359"/>
    </reaction>
</comment>
<feature type="compositionally biased region" description="Basic and acidic residues" evidence="16">
    <location>
        <begin position="881"/>
        <end position="890"/>
    </location>
</feature>
<feature type="compositionally biased region" description="Acidic residues" evidence="16">
    <location>
        <begin position="791"/>
        <end position="800"/>
    </location>
</feature>
<evidence type="ECO:0000259" key="19">
    <source>
        <dbReference type="PROSITE" id="PS50868"/>
    </source>
</evidence>
<dbReference type="InterPro" id="IPR036020">
    <property type="entry name" value="WW_dom_sf"/>
</dbReference>
<dbReference type="InterPro" id="IPR013257">
    <property type="entry name" value="SRI"/>
</dbReference>
<dbReference type="PROSITE" id="PS51568">
    <property type="entry name" value="SAM_MT43_SET2_1"/>
    <property type="match status" value="1"/>
</dbReference>
<dbReference type="PROSITE" id="PS51215">
    <property type="entry name" value="AWS"/>
    <property type="match status" value="1"/>
</dbReference>
<dbReference type="PROSITE" id="PS50020">
    <property type="entry name" value="WW_DOMAIN_2"/>
    <property type="match status" value="1"/>
</dbReference>
<protein>
    <recommendedName>
        <fullName evidence="5">Histone-lysine N-methyltransferase, H3 lysine-36 specific</fullName>
        <ecNumber evidence="4">2.1.1.359</ecNumber>
    </recommendedName>
    <alternativeName>
        <fullName evidence="14">SET domain-containing protein 2</fullName>
    </alternativeName>
</protein>
<feature type="domain" description="SET" evidence="18">
    <location>
        <begin position="209"/>
        <end position="326"/>
    </location>
</feature>
<dbReference type="PANTHER" id="PTHR22884">
    <property type="entry name" value="SET DOMAIN PROTEINS"/>
    <property type="match status" value="1"/>
</dbReference>
<evidence type="ECO:0000256" key="11">
    <source>
        <dbReference type="ARBA" id="ARBA00023015"/>
    </source>
</evidence>
<dbReference type="InterPro" id="IPR025788">
    <property type="entry name" value="Set2_fungi"/>
</dbReference>
<keyword evidence="6" id="KW-0158">Chromosome</keyword>
<comment type="function">
    <text evidence="1">Histone methyltransferase that trimethylates histone H3 'Lys-36' forming H3K36me3. Involved in transcription elongation as well as in transcription repression.</text>
</comment>
<dbReference type="PROSITE" id="PS01159">
    <property type="entry name" value="WW_DOMAIN_1"/>
    <property type="match status" value="1"/>
</dbReference>
<dbReference type="InterPro" id="IPR038190">
    <property type="entry name" value="SRI_sf"/>
</dbReference>
<feature type="region of interest" description="Disordered" evidence="16">
    <location>
        <begin position="609"/>
        <end position="634"/>
    </location>
</feature>
<gene>
    <name evidence="21" type="ORF">AMS68_007562</name>
</gene>
<dbReference type="SMART" id="SM00456">
    <property type="entry name" value="WW"/>
    <property type="match status" value="1"/>
</dbReference>
<dbReference type="Gene3D" id="2.20.70.10">
    <property type="match status" value="1"/>
</dbReference>
<keyword evidence="8" id="KW-0489">Methyltransferase</keyword>
<comment type="subcellular location">
    <subcellularLocation>
        <location evidence="3">Chromosome</location>
    </subcellularLocation>
    <subcellularLocation>
        <location evidence="2">Nucleus</location>
    </subcellularLocation>
</comment>
<dbReference type="CDD" id="cd00201">
    <property type="entry name" value="WW"/>
    <property type="match status" value="1"/>
</dbReference>
<evidence type="ECO:0000256" key="13">
    <source>
        <dbReference type="ARBA" id="ARBA00023242"/>
    </source>
</evidence>
<feature type="compositionally biased region" description="Polar residues" evidence="16">
    <location>
        <begin position="867"/>
        <end position="879"/>
    </location>
</feature>
<dbReference type="Pfam" id="PF08711">
    <property type="entry name" value="Med26"/>
    <property type="match status" value="1"/>
</dbReference>
<dbReference type="Pfam" id="PF00397">
    <property type="entry name" value="WW"/>
    <property type="match status" value="1"/>
</dbReference>
<dbReference type="InterPro" id="IPR006560">
    <property type="entry name" value="AWS_dom"/>
</dbReference>
<dbReference type="InterPro" id="IPR044437">
    <property type="entry name" value="SETD2/Set2_SET"/>
</dbReference>
<feature type="region of interest" description="Disordered" evidence="16">
    <location>
        <begin position="1"/>
        <end position="85"/>
    </location>
</feature>
<dbReference type="PROSITE" id="PS50868">
    <property type="entry name" value="POST_SET"/>
    <property type="match status" value="1"/>
</dbReference>
<reference evidence="21 22" key="1">
    <citation type="journal article" date="2016" name="Sci. Rep.">
        <title>Peltaster fructicola genome reveals evolution from an invasive phytopathogen to an ectophytic parasite.</title>
        <authorList>
            <person name="Xu C."/>
            <person name="Chen H."/>
            <person name="Gleason M.L."/>
            <person name="Xu J.R."/>
            <person name="Liu H."/>
            <person name="Zhang R."/>
            <person name="Sun G."/>
        </authorList>
    </citation>
    <scope>NUCLEOTIDE SEQUENCE [LARGE SCALE GENOMIC DNA]</scope>
    <source>
        <strain evidence="21 22">LNHT1506</strain>
    </source>
</reference>
<evidence type="ECO:0000256" key="9">
    <source>
        <dbReference type="ARBA" id="ARBA00022679"/>
    </source>
</evidence>
<evidence type="ECO:0000256" key="8">
    <source>
        <dbReference type="ARBA" id="ARBA00022603"/>
    </source>
</evidence>
<evidence type="ECO:0000256" key="4">
    <source>
        <dbReference type="ARBA" id="ARBA00012178"/>
    </source>
</evidence>
<feature type="domain" description="WW" evidence="17">
    <location>
        <begin position="588"/>
        <end position="620"/>
    </location>
</feature>
<dbReference type="SMART" id="SM00508">
    <property type="entry name" value="PostSET"/>
    <property type="match status" value="1"/>
</dbReference>
<keyword evidence="9" id="KW-0808">Transferase</keyword>
<evidence type="ECO:0000256" key="10">
    <source>
        <dbReference type="ARBA" id="ARBA00022691"/>
    </source>
</evidence>
<evidence type="ECO:0000256" key="14">
    <source>
        <dbReference type="ARBA" id="ARBA00030091"/>
    </source>
</evidence>
<keyword evidence="22" id="KW-1185">Reference proteome</keyword>
<dbReference type="GO" id="GO:0005694">
    <property type="term" value="C:chromosome"/>
    <property type="evidence" value="ECO:0007669"/>
    <property type="project" value="UniProtKB-SubCell"/>
</dbReference>
<evidence type="ECO:0000259" key="17">
    <source>
        <dbReference type="PROSITE" id="PS50020"/>
    </source>
</evidence>
<dbReference type="Gene3D" id="1.10.1740.100">
    <property type="entry name" value="Set2, Rpb1 interacting domain"/>
    <property type="match status" value="1"/>
</dbReference>
<dbReference type="SUPFAM" id="SSF82199">
    <property type="entry name" value="SET domain"/>
    <property type="match status" value="1"/>
</dbReference>
<feature type="domain" description="AWS" evidence="20">
    <location>
        <begin position="152"/>
        <end position="207"/>
    </location>
</feature>
<evidence type="ECO:0000256" key="2">
    <source>
        <dbReference type="ARBA" id="ARBA00004123"/>
    </source>
</evidence>
<feature type="region of interest" description="Disordered" evidence="16">
    <location>
        <begin position="650"/>
        <end position="675"/>
    </location>
</feature>
<keyword evidence="10" id="KW-0949">S-adenosyl-L-methionine</keyword>
<organism evidence="21 22">
    <name type="scientific">Peltaster fructicola</name>
    <dbReference type="NCBI Taxonomy" id="286661"/>
    <lineage>
        <taxon>Eukaryota</taxon>
        <taxon>Fungi</taxon>
        <taxon>Dikarya</taxon>
        <taxon>Ascomycota</taxon>
        <taxon>Pezizomycotina</taxon>
        <taxon>Dothideomycetes</taxon>
        <taxon>Dothideomycetes incertae sedis</taxon>
        <taxon>Peltaster</taxon>
    </lineage>
</organism>
<dbReference type="PROSITE" id="PS50280">
    <property type="entry name" value="SET"/>
    <property type="match status" value="1"/>
</dbReference>
<dbReference type="GO" id="GO:0005634">
    <property type="term" value="C:nucleus"/>
    <property type="evidence" value="ECO:0007669"/>
    <property type="project" value="UniProtKB-SubCell"/>
</dbReference>
<feature type="compositionally biased region" description="Basic and acidic residues" evidence="16">
    <location>
        <begin position="761"/>
        <end position="776"/>
    </location>
</feature>
<dbReference type="CDD" id="cd19172">
    <property type="entry name" value="SET_SETD2"/>
    <property type="match status" value="1"/>
</dbReference>
<feature type="compositionally biased region" description="Pro residues" evidence="16">
    <location>
        <begin position="575"/>
        <end position="589"/>
    </location>
</feature>
<accession>A0A6H0Y559</accession>
<evidence type="ECO:0000256" key="3">
    <source>
        <dbReference type="ARBA" id="ARBA00004286"/>
    </source>
</evidence>
<dbReference type="InterPro" id="IPR035441">
    <property type="entry name" value="TFIIS/LEDGF_dom_sf"/>
</dbReference>
<dbReference type="FunFam" id="2.170.270.10:FF:000033">
    <property type="entry name" value="Histone-lysine N-methyltransferase"/>
    <property type="match status" value="1"/>
</dbReference>
<dbReference type="OrthoDB" id="422362at2759"/>
<dbReference type="SUPFAM" id="SSF47676">
    <property type="entry name" value="Conserved domain common to transcription factors TFIIS, elongin A, CRSP70"/>
    <property type="match status" value="1"/>
</dbReference>
<dbReference type="SUPFAM" id="SSF51045">
    <property type="entry name" value="WW domain"/>
    <property type="match status" value="1"/>
</dbReference>
<dbReference type="InterPro" id="IPR050777">
    <property type="entry name" value="SET2_Histone-Lys_MeTrsfase"/>
</dbReference>
<dbReference type="InterPro" id="IPR001214">
    <property type="entry name" value="SET_dom"/>
</dbReference>
<feature type="compositionally biased region" description="Pro residues" evidence="16">
    <location>
        <begin position="833"/>
        <end position="846"/>
    </location>
</feature>
<feature type="domain" description="Post-SET" evidence="19">
    <location>
        <begin position="333"/>
        <end position="349"/>
    </location>
</feature>
<dbReference type="Pfam" id="PF17907">
    <property type="entry name" value="AWS"/>
    <property type="match status" value="1"/>
</dbReference>
<feature type="compositionally biased region" description="Polar residues" evidence="16">
    <location>
        <begin position="67"/>
        <end position="85"/>
    </location>
</feature>
<evidence type="ECO:0000313" key="22">
    <source>
        <dbReference type="Proteomes" id="UP000503462"/>
    </source>
</evidence>
<keyword evidence="11" id="KW-0805">Transcription regulation</keyword>
<evidence type="ECO:0000256" key="7">
    <source>
        <dbReference type="ARBA" id="ARBA00022491"/>
    </source>
</evidence>
<keyword evidence="12" id="KW-0804">Transcription</keyword>
<dbReference type="SMART" id="SM00570">
    <property type="entry name" value="AWS"/>
    <property type="match status" value="1"/>
</dbReference>